<dbReference type="SUPFAM" id="SSF56059">
    <property type="entry name" value="Glutathione synthetase ATP-binding domain-like"/>
    <property type="match status" value="1"/>
</dbReference>
<evidence type="ECO:0000313" key="5">
    <source>
        <dbReference type="EMBL" id="KMM68230.1"/>
    </source>
</evidence>
<reference evidence="6" key="2">
    <citation type="journal article" date="2009" name="Genome Res.">
        <title>Comparative genomic analyses of the human fungal pathogens Coccidioides and their relatives.</title>
        <authorList>
            <person name="Sharpton T.J."/>
            <person name="Stajich J.E."/>
            <person name="Rounsley S.D."/>
            <person name="Gardner M.J."/>
            <person name="Wortman J.R."/>
            <person name="Jordar V.S."/>
            <person name="Maiti R."/>
            <person name="Kodira C.D."/>
            <person name="Neafsey D.E."/>
            <person name="Zeng Q."/>
            <person name="Hung C.-Y."/>
            <person name="McMahan C."/>
            <person name="Muszewska A."/>
            <person name="Grynberg M."/>
            <person name="Mandel M.A."/>
            <person name="Kellner E.M."/>
            <person name="Barker B.M."/>
            <person name="Galgiani J.N."/>
            <person name="Orbach M.J."/>
            <person name="Kirkland T.N."/>
            <person name="Cole G.T."/>
            <person name="Henn M.R."/>
            <person name="Birren B.W."/>
            <person name="Taylor J.W."/>
        </authorList>
    </citation>
    <scope>NUCLEOTIDE SEQUENCE [LARGE SCALE GENOMIC DNA]</scope>
    <source>
        <strain evidence="6">RMSCC 3488</strain>
    </source>
</reference>
<dbReference type="InterPro" id="IPR020561">
    <property type="entry name" value="PRibGlycinamid_synth_ATP-grasp"/>
</dbReference>
<keyword evidence="1 5" id="KW-0436">Ligase</keyword>
<dbReference type="GO" id="GO:0005524">
    <property type="term" value="F:ATP binding"/>
    <property type="evidence" value="ECO:0007669"/>
    <property type="project" value="UniProtKB-KW"/>
</dbReference>
<evidence type="ECO:0000313" key="6">
    <source>
        <dbReference type="Proteomes" id="UP000054567"/>
    </source>
</evidence>
<dbReference type="VEuPathDB" id="FungiDB:CPAG_04561"/>
<feature type="domain" description="Phosphoribosylglycinamide synthetase ATP-grasp (A)" evidence="4">
    <location>
        <begin position="34"/>
        <end position="65"/>
    </location>
</feature>
<dbReference type="Gene3D" id="3.30.470.20">
    <property type="entry name" value="ATP-grasp fold, B domain"/>
    <property type="match status" value="1"/>
</dbReference>
<dbReference type="Proteomes" id="UP000054567">
    <property type="component" value="Unassembled WGS sequence"/>
</dbReference>
<dbReference type="EMBL" id="DS268110">
    <property type="protein sequence ID" value="KMM68230.1"/>
    <property type="molecule type" value="Genomic_DNA"/>
</dbReference>
<evidence type="ECO:0000256" key="1">
    <source>
        <dbReference type="ARBA" id="ARBA00022598"/>
    </source>
</evidence>
<dbReference type="GO" id="GO:0004637">
    <property type="term" value="F:phosphoribosylamine-glycine ligase activity"/>
    <property type="evidence" value="ECO:0007669"/>
    <property type="project" value="InterPro"/>
</dbReference>
<dbReference type="Pfam" id="PF01071">
    <property type="entry name" value="GARS_A"/>
    <property type="match status" value="1"/>
</dbReference>
<gene>
    <name evidence="5" type="ORF">CPAG_04561</name>
</gene>
<dbReference type="InterPro" id="IPR000115">
    <property type="entry name" value="PRibGlycinamide_synth"/>
</dbReference>
<keyword evidence="3" id="KW-0067">ATP-binding</keyword>
<accession>A0A0J6FFX9</accession>
<dbReference type="GO" id="GO:0009113">
    <property type="term" value="P:purine nucleobase biosynthetic process"/>
    <property type="evidence" value="ECO:0007669"/>
    <property type="project" value="InterPro"/>
</dbReference>
<name>A0A0J6FFX9_COCPO</name>
<reference evidence="6" key="3">
    <citation type="journal article" date="2010" name="Genome Res.">
        <title>Population genomic sequencing of Coccidioides fungi reveals recent hybridization and transposon control.</title>
        <authorList>
            <person name="Neafsey D.E."/>
            <person name="Barker B.M."/>
            <person name="Sharpton T.J."/>
            <person name="Stajich J.E."/>
            <person name="Park D.J."/>
            <person name="Whiston E."/>
            <person name="Hung C.-Y."/>
            <person name="McMahan C."/>
            <person name="White J."/>
            <person name="Sykes S."/>
            <person name="Heiman D."/>
            <person name="Young S."/>
            <person name="Zeng Q."/>
            <person name="Abouelleil A."/>
            <person name="Aftuck L."/>
            <person name="Bessette D."/>
            <person name="Brown A."/>
            <person name="FitzGerald M."/>
            <person name="Lui A."/>
            <person name="Macdonald J.P."/>
            <person name="Priest M."/>
            <person name="Orbach M.J."/>
            <person name="Galgiani J.N."/>
            <person name="Kirkland T.N."/>
            <person name="Cole G.T."/>
            <person name="Birren B.W."/>
            <person name="Henn M.R."/>
            <person name="Taylor J.W."/>
            <person name="Rounsley S.D."/>
        </authorList>
    </citation>
    <scope>NUCLEOTIDE SEQUENCE [LARGE SCALE GENOMIC DNA]</scope>
    <source>
        <strain evidence="6">RMSCC 3488</strain>
    </source>
</reference>
<reference evidence="5 6" key="1">
    <citation type="submission" date="2007-06" db="EMBL/GenBank/DDBJ databases">
        <title>The Genome Sequence of Coccidioides posadasii RMSCC_3488.</title>
        <authorList>
            <consortium name="Coccidioides Genome Resources Consortium"/>
            <consortium name="The Broad Institute Genome Sequencing Platform"/>
            <person name="Henn M.R."/>
            <person name="Sykes S."/>
            <person name="Young S."/>
            <person name="Jaffe D."/>
            <person name="Berlin A."/>
            <person name="Alvarez P."/>
            <person name="Butler J."/>
            <person name="Gnerre S."/>
            <person name="Grabherr M."/>
            <person name="Mauceli E."/>
            <person name="Brockman W."/>
            <person name="Kodira C."/>
            <person name="Alvarado L."/>
            <person name="Zeng Q."/>
            <person name="Crawford M."/>
            <person name="Antoine C."/>
            <person name="Devon K."/>
            <person name="Galgiani J."/>
            <person name="Orsborn K."/>
            <person name="Lewis M.L."/>
            <person name="Nusbaum C."/>
            <person name="Galagan J."/>
            <person name="Birren B."/>
        </authorList>
    </citation>
    <scope>NUCLEOTIDE SEQUENCE [LARGE SCALE GENOMIC DNA]</scope>
    <source>
        <strain evidence="5 6">RMSCC 3488</strain>
    </source>
</reference>
<evidence type="ECO:0000259" key="4">
    <source>
        <dbReference type="Pfam" id="PF01071"/>
    </source>
</evidence>
<dbReference type="PANTHER" id="PTHR43472">
    <property type="entry name" value="PHOSPHORIBOSYLAMINE--GLYCINE LIGASE"/>
    <property type="match status" value="1"/>
</dbReference>
<dbReference type="AlphaFoldDB" id="A0A0J6FFX9"/>
<sequence length="138" mass="15143">MFMYFEAMAVAVDSLIAGQFVVIEEYLEGDKIRRQFTGILFTGIMMARNGPKVLEYDARFRDTETQTMMMLLAPECDLAAVLLACSTGKLNTVSIPVLPGYACSIVDPADGYPQSLSKGNIITLLSPLKVAVYFSLID</sequence>
<proteinExistence type="predicted"/>
<keyword evidence="2" id="KW-0547">Nucleotide-binding</keyword>
<evidence type="ECO:0000256" key="2">
    <source>
        <dbReference type="ARBA" id="ARBA00022741"/>
    </source>
</evidence>
<protein>
    <submittedName>
        <fullName evidence="5">Phosphoribosylamine-glycine ligase</fullName>
    </submittedName>
</protein>
<organism evidence="5 6">
    <name type="scientific">Coccidioides posadasii RMSCC 3488</name>
    <dbReference type="NCBI Taxonomy" id="454284"/>
    <lineage>
        <taxon>Eukaryota</taxon>
        <taxon>Fungi</taxon>
        <taxon>Dikarya</taxon>
        <taxon>Ascomycota</taxon>
        <taxon>Pezizomycotina</taxon>
        <taxon>Eurotiomycetes</taxon>
        <taxon>Eurotiomycetidae</taxon>
        <taxon>Onygenales</taxon>
        <taxon>Onygenaceae</taxon>
        <taxon>Coccidioides</taxon>
    </lineage>
</organism>
<evidence type="ECO:0000256" key="3">
    <source>
        <dbReference type="ARBA" id="ARBA00022840"/>
    </source>
</evidence>
<dbReference type="PANTHER" id="PTHR43472:SF1">
    <property type="entry name" value="PHOSPHORIBOSYLAMINE--GLYCINE LIGASE, CHLOROPLASTIC"/>
    <property type="match status" value="1"/>
</dbReference>